<name>A0A2P8D733_9ACTN</name>
<sequence length="220" mass="23373">MAAVPPPPGPSKRRRVSLTALAAVVVLAVGVLTGWAASEGQTREQQLGVDVAGAVIPGSQDEIDAADSRADDAQSELEDVQAQRDDYRQQMLEERAAKERAQREADERAVALDKREKALDERAAALDERESAISETEQQIEASTIGDGVYVVGEDVAAGEYRTDGADGSNPVGCYYAFKSGTGADAEIIDNNIVDGQARVTLSEGDVFESKACDEWTAVS</sequence>
<feature type="region of interest" description="Disordered" evidence="1">
    <location>
        <begin position="64"/>
        <end position="83"/>
    </location>
</feature>
<protein>
    <submittedName>
        <fullName evidence="2">Uncharacterized protein</fullName>
    </submittedName>
</protein>
<evidence type="ECO:0000313" key="2">
    <source>
        <dbReference type="EMBL" id="PSK93012.1"/>
    </source>
</evidence>
<dbReference type="EMBL" id="PYGE01000031">
    <property type="protein sequence ID" value="PSK93012.1"/>
    <property type="molecule type" value="Genomic_DNA"/>
</dbReference>
<keyword evidence="3" id="KW-1185">Reference proteome</keyword>
<evidence type="ECO:0000313" key="3">
    <source>
        <dbReference type="Proteomes" id="UP000243528"/>
    </source>
</evidence>
<proteinExistence type="predicted"/>
<evidence type="ECO:0000256" key="1">
    <source>
        <dbReference type="SAM" id="MobiDB-lite"/>
    </source>
</evidence>
<gene>
    <name evidence="2" type="ORF">CLV30_13139</name>
</gene>
<accession>A0A2P8D733</accession>
<organism evidence="2 3">
    <name type="scientific">Haloactinopolyspora alba</name>
    <dbReference type="NCBI Taxonomy" id="648780"/>
    <lineage>
        <taxon>Bacteria</taxon>
        <taxon>Bacillati</taxon>
        <taxon>Actinomycetota</taxon>
        <taxon>Actinomycetes</taxon>
        <taxon>Jiangellales</taxon>
        <taxon>Jiangellaceae</taxon>
        <taxon>Haloactinopolyspora</taxon>
    </lineage>
</organism>
<comment type="caution">
    <text evidence="2">The sequence shown here is derived from an EMBL/GenBank/DDBJ whole genome shotgun (WGS) entry which is preliminary data.</text>
</comment>
<reference evidence="2 3" key="1">
    <citation type="submission" date="2018-03" db="EMBL/GenBank/DDBJ databases">
        <title>Genomic Encyclopedia of Archaeal and Bacterial Type Strains, Phase II (KMG-II): from individual species to whole genera.</title>
        <authorList>
            <person name="Goeker M."/>
        </authorList>
    </citation>
    <scope>NUCLEOTIDE SEQUENCE [LARGE SCALE GENOMIC DNA]</scope>
    <source>
        <strain evidence="2 3">DSM 45211</strain>
    </source>
</reference>
<dbReference type="Proteomes" id="UP000243528">
    <property type="component" value="Unassembled WGS sequence"/>
</dbReference>
<dbReference type="AlphaFoldDB" id="A0A2P8D733"/>